<dbReference type="OrthoDB" id="5510290at2"/>
<dbReference type="RefSeq" id="WP_110030895.1">
    <property type="nucleotide sequence ID" value="NZ_QGTR01000001.1"/>
</dbReference>
<gene>
    <name evidence="4" type="ORF">DFR52_1011161</name>
</gene>
<keyword evidence="5" id="KW-1185">Reference proteome</keyword>
<evidence type="ECO:0000313" key="5">
    <source>
        <dbReference type="Proteomes" id="UP000246352"/>
    </source>
</evidence>
<comment type="caution">
    <text evidence="4">The sequence shown here is derived from an EMBL/GenBank/DDBJ whole genome shotgun (WGS) entry which is preliminary data.</text>
</comment>
<feature type="chain" id="PRO_5016414603" description="DUF2059 domain-containing protein" evidence="2">
    <location>
        <begin position="33"/>
        <end position="200"/>
    </location>
</feature>
<proteinExistence type="predicted"/>
<dbReference type="Pfam" id="PF09832">
    <property type="entry name" value="DUF2059"/>
    <property type="match status" value="1"/>
</dbReference>
<evidence type="ECO:0000256" key="2">
    <source>
        <dbReference type="SAM" id="SignalP"/>
    </source>
</evidence>
<feature type="signal peptide" evidence="2">
    <location>
        <begin position="1"/>
        <end position="32"/>
    </location>
</feature>
<dbReference type="EMBL" id="QGTR01000001">
    <property type="protein sequence ID" value="PWW04463.1"/>
    <property type="molecule type" value="Genomic_DNA"/>
</dbReference>
<feature type="compositionally biased region" description="Low complexity" evidence="1">
    <location>
        <begin position="179"/>
        <end position="200"/>
    </location>
</feature>
<name>A0A317PSM2_9HYPH</name>
<dbReference type="AlphaFoldDB" id="A0A317PSM2"/>
<keyword evidence="2" id="KW-0732">Signal</keyword>
<feature type="region of interest" description="Disordered" evidence="1">
    <location>
        <begin position="177"/>
        <end position="200"/>
    </location>
</feature>
<reference evidence="4 5" key="1">
    <citation type="submission" date="2018-05" db="EMBL/GenBank/DDBJ databases">
        <title>Genomic Encyclopedia of Type Strains, Phase IV (KMG-IV): sequencing the most valuable type-strain genomes for metagenomic binning, comparative biology and taxonomic classification.</title>
        <authorList>
            <person name="Goeker M."/>
        </authorList>
    </citation>
    <scope>NUCLEOTIDE SEQUENCE [LARGE SCALE GENOMIC DNA]</scope>
    <source>
        <strain evidence="4 5">DSM 16791</strain>
    </source>
</reference>
<feature type="domain" description="DUF2059" evidence="3">
    <location>
        <begin position="99"/>
        <end position="156"/>
    </location>
</feature>
<accession>A0A317PSM2</accession>
<organism evidence="4 5">
    <name type="scientific">Hoeflea marina</name>
    <dbReference type="NCBI Taxonomy" id="274592"/>
    <lineage>
        <taxon>Bacteria</taxon>
        <taxon>Pseudomonadati</taxon>
        <taxon>Pseudomonadota</taxon>
        <taxon>Alphaproteobacteria</taxon>
        <taxon>Hyphomicrobiales</taxon>
        <taxon>Rhizobiaceae</taxon>
        <taxon>Hoeflea</taxon>
    </lineage>
</organism>
<dbReference type="InterPro" id="IPR018637">
    <property type="entry name" value="DUF2059"/>
</dbReference>
<protein>
    <recommendedName>
        <fullName evidence="3">DUF2059 domain-containing protein</fullName>
    </recommendedName>
</protein>
<evidence type="ECO:0000256" key="1">
    <source>
        <dbReference type="SAM" id="MobiDB-lite"/>
    </source>
</evidence>
<sequence length="200" mass="20950">MKISTGFKRSGAAVIVASGLVLGGFIANPAFAQDATPEHVAAARTAIAALGATDQFDAILPNAAEQLKASLIQSTPDLQEEISATVDEKVYDLVPRRGDLEREAAAIYAKTFSEADLKAIADFYSSDAGKHLIENGPLVTRELLKAAEIWSNGIQRDLSTEVATALQAKLGDRTKLIKPATEGADAPADTAPPTLVAPKP</sequence>
<evidence type="ECO:0000259" key="3">
    <source>
        <dbReference type="Pfam" id="PF09832"/>
    </source>
</evidence>
<dbReference type="Proteomes" id="UP000246352">
    <property type="component" value="Unassembled WGS sequence"/>
</dbReference>
<evidence type="ECO:0000313" key="4">
    <source>
        <dbReference type="EMBL" id="PWW04463.1"/>
    </source>
</evidence>